<dbReference type="STRING" id="42155.A0A0R3QG14"/>
<protein>
    <submittedName>
        <fullName evidence="2 4">Uncharacterized protein</fullName>
    </submittedName>
</protein>
<sequence>MYHPGIRPSAPMRPPLPPQMIQQGPVIDEQQRYEEQQRQHYFHQQQAAAYAVQQQLPRTTTPSTLQVDNQQGQGSQSRAPSTGPPLASTPDSNSRQSTEDNTPLRPPSHPQQIPNATTSCNIPPSVPSQQQSSG</sequence>
<evidence type="ECO:0000313" key="4">
    <source>
        <dbReference type="WBParaSite" id="BTMF_0000531301-mRNA-1"/>
    </source>
</evidence>
<dbReference type="AlphaFoldDB" id="A0A0R3QG14"/>
<gene>
    <name evidence="2" type="ORF">BTMF_LOCUS4596</name>
</gene>
<reference evidence="2 3" key="2">
    <citation type="submission" date="2018-11" db="EMBL/GenBank/DDBJ databases">
        <authorList>
            <consortium name="Pathogen Informatics"/>
        </authorList>
    </citation>
    <scope>NUCLEOTIDE SEQUENCE [LARGE SCALE GENOMIC DNA]</scope>
</reference>
<evidence type="ECO:0000313" key="3">
    <source>
        <dbReference type="Proteomes" id="UP000280834"/>
    </source>
</evidence>
<evidence type="ECO:0000256" key="1">
    <source>
        <dbReference type="SAM" id="MobiDB-lite"/>
    </source>
</evidence>
<accession>A0A0R3QG14</accession>
<dbReference type="Proteomes" id="UP000280834">
    <property type="component" value="Unassembled WGS sequence"/>
</dbReference>
<evidence type="ECO:0000313" key="2">
    <source>
        <dbReference type="EMBL" id="VDO17043.1"/>
    </source>
</evidence>
<reference evidence="4" key="1">
    <citation type="submission" date="2017-02" db="UniProtKB">
        <authorList>
            <consortium name="WormBaseParasite"/>
        </authorList>
    </citation>
    <scope>IDENTIFICATION</scope>
</reference>
<organism evidence="4">
    <name type="scientific">Brugia timori</name>
    <dbReference type="NCBI Taxonomy" id="42155"/>
    <lineage>
        <taxon>Eukaryota</taxon>
        <taxon>Metazoa</taxon>
        <taxon>Ecdysozoa</taxon>
        <taxon>Nematoda</taxon>
        <taxon>Chromadorea</taxon>
        <taxon>Rhabditida</taxon>
        <taxon>Spirurina</taxon>
        <taxon>Spiruromorpha</taxon>
        <taxon>Filarioidea</taxon>
        <taxon>Onchocercidae</taxon>
        <taxon>Brugia</taxon>
    </lineage>
</organism>
<proteinExistence type="predicted"/>
<feature type="compositionally biased region" description="Polar residues" evidence="1">
    <location>
        <begin position="89"/>
        <end position="101"/>
    </location>
</feature>
<dbReference type="WBParaSite" id="BTMF_0000531301-mRNA-1">
    <property type="protein sequence ID" value="BTMF_0000531301-mRNA-1"/>
    <property type="gene ID" value="BTMF_0000531301"/>
</dbReference>
<feature type="region of interest" description="Disordered" evidence="1">
    <location>
        <begin position="1"/>
        <end position="22"/>
    </location>
</feature>
<name>A0A0R3QG14_9BILA</name>
<keyword evidence="3" id="KW-1185">Reference proteome</keyword>
<dbReference type="EMBL" id="UZAG01004603">
    <property type="protein sequence ID" value="VDO17043.1"/>
    <property type="molecule type" value="Genomic_DNA"/>
</dbReference>
<feature type="compositionally biased region" description="Polar residues" evidence="1">
    <location>
        <begin position="57"/>
        <end position="80"/>
    </location>
</feature>
<feature type="compositionally biased region" description="Polar residues" evidence="1">
    <location>
        <begin position="110"/>
        <end position="122"/>
    </location>
</feature>
<feature type="region of interest" description="Disordered" evidence="1">
    <location>
        <begin position="57"/>
        <end position="134"/>
    </location>
</feature>